<dbReference type="AlphaFoldDB" id="A0A4S8L022"/>
<dbReference type="Pfam" id="PF24764">
    <property type="entry name" value="rva_4"/>
    <property type="match status" value="1"/>
</dbReference>
<dbReference type="InterPro" id="IPR058913">
    <property type="entry name" value="Integrase_dom_put"/>
</dbReference>
<feature type="non-terminal residue" evidence="2">
    <location>
        <position position="1"/>
    </location>
</feature>
<proteinExistence type="predicted"/>
<accession>A0A4S8L022</accession>
<keyword evidence="3" id="KW-1185">Reference proteome</keyword>
<dbReference type="Proteomes" id="UP000297245">
    <property type="component" value="Unassembled WGS sequence"/>
</dbReference>
<evidence type="ECO:0000259" key="1">
    <source>
        <dbReference type="Pfam" id="PF24764"/>
    </source>
</evidence>
<protein>
    <recommendedName>
        <fullName evidence="1">Integrase core domain-containing protein</fullName>
    </recommendedName>
</protein>
<dbReference type="EMBL" id="ML179785">
    <property type="protein sequence ID" value="THU81709.1"/>
    <property type="molecule type" value="Genomic_DNA"/>
</dbReference>
<sequence length="267" mass="30452">STHNTRIERLWVEVGRQFVRAWRAFFFRLEDLHQLDRNNPHHLWILHFLFLDAINADTKTFQNEWNSKPLTGLGHDRSPNEMLLEGILEHGLYIDANPSDDCNGLSVEEIVQEYGIHGAVKHRGNGKTGAGQGQNDEAEFIHPTNVDLGDEEADDDQEVVDSVYDGQFNAPAVKMPRVNNPFSDSPFHYGVFVNSLSKVQEQGSIPDGYGVNESEWENGAYPSFYYIRSGRKKGKELLVQLLDSIWRPRAIAWAQAVDVYHNIMELM</sequence>
<reference evidence="2 3" key="1">
    <citation type="journal article" date="2019" name="Nat. Ecol. Evol.">
        <title>Megaphylogeny resolves global patterns of mushroom evolution.</title>
        <authorList>
            <person name="Varga T."/>
            <person name="Krizsan K."/>
            <person name="Foldi C."/>
            <person name="Dima B."/>
            <person name="Sanchez-Garcia M."/>
            <person name="Sanchez-Ramirez S."/>
            <person name="Szollosi G.J."/>
            <person name="Szarkandi J.G."/>
            <person name="Papp V."/>
            <person name="Albert L."/>
            <person name="Andreopoulos W."/>
            <person name="Angelini C."/>
            <person name="Antonin V."/>
            <person name="Barry K.W."/>
            <person name="Bougher N.L."/>
            <person name="Buchanan P."/>
            <person name="Buyck B."/>
            <person name="Bense V."/>
            <person name="Catcheside P."/>
            <person name="Chovatia M."/>
            <person name="Cooper J."/>
            <person name="Damon W."/>
            <person name="Desjardin D."/>
            <person name="Finy P."/>
            <person name="Geml J."/>
            <person name="Haridas S."/>
            <person name="Hughes K."/>
            <person name="Justo A."/>
            <person name="Karasinski D."/>
            <person name="Kautmanova I."/>
            <person name="Kiss B."/>
            <person name="Kocsube S."/>
            <person name="Kotiranta H."/>
            <person name="LaButti K.M."/>
            <person name="Lechner B.E."/>
            <person name="Liimatainen K."/>
            <person name="Lipzen A."/>
            <person name="Lukacs Z."/>
            <person name="Mihaltcheva S."/>
            <person name="Morgado L.N."/>
            <person name="Niskanen T."/>
            <person name="Noordeloos M.E."/>
            <person name="Ohm R.A."/>
            <person name="Ortiz-Santana B."/>
            <person name="Ovrebo C."/>
            <person name="Racz N."/>
            <person name="Riley R."/>
            <person name="Savchenko A."/>
            <person name="Shiryaev A."/>
            <person name="Soop K."/>
            <person name="Spirin V."/>
            <person name="Szebenyi C."/>
            <person name="Tomsovsky M."/>
            <person name="Tulloss R.E."/>
            <person name="Uehling J."/>
            <person name="Grigoriev I.V."/>
            <person name="Vagvolgyi C."/>
            <person name="Papp T."/>
            <person name="Martin F.M."/>
            <person name="Miettinen O."/>
            <person name="Hibbett D.S."/>
            <person name="Nagy L.G."/>
        </authorList>
    </citation>
    <scope>NUCLEOTIDE SEQUENCE [LARGE SCALE GENOMIC DNA]</scope>
    <source>
        <strain evidence="2 3">CBS 962.96</strain>
    </source>
</reference>
<name>A0A4S8L022_DENBC</name>
<evidence type="ECO:0000313" key="3">
    <source>
        <dbReference type="Proteomes" id="UP000297245"/>
    </source>
</evidence>
<dbReference type="OrthoDB" id="3013454at2759"/>
<organism evidence="2 3">
    <name type="scientific">Dendrothele bispora (strain CBS 962.96)</name>
    <dbReference type="NCBI Taxonomy" id="1314807"/>
    <lineage>
        <taxon>Eukaryota</taxon>
        <taxon>Fungi</taxon>
        <taxon>Dikarya</taxon>
        <taxon>Basidiomycota</taxon>
        <taxon>Agaricomycotina</taxon>
        <taxon>Agaricomycetes</taxon>
        <taxon>Agaricomycetidae</taxon>
        <taxon>Agaricales</taxon>
        <taxon>Agaricales incertae sedis</taxon>
        <taxon>Dendrothele</taxon>
    </lineage>
</organism>
<gene>
    <name evidence="2" type="ORF">K435DRAFT_692983</name>
</gene>
<evidence type="ECO:0000313" key="2">
    <source>
        <dbReference type="EMBL" id="THU81709.1"/>
    </source>
</evidence>
<feature type="domain" description="Integrase core" evidence="1">
    <location>
        <begin position="1"/>
        <end position="90"/>
    </location>
</feature>